<dbReference type="SUPFAM" id="SSF52833">
    <property type="entry name" value="Thioredoxin-like"/>
    <property type="match status" value="1"/>
</dbReference>
<dbReference type="EMBL" id="UYYB01096637">
    <property type="protein sequence ID" value="VDM76260.1"/>
    <property type="molecule type" value="Genomic_DNA"/>
</dbReference>
<dbReference type="InterPro" id="IPR013766">
    <property type="entry name" value="Thioredoxin_domain"/>
</dbReference>
<evidence type="ECO:0000313" key="13">
    <source>
        <dbReference type="Proteomes" id="UP000270094"/>
    </source>
</evidence>
<evidence type="ECO:0000259" key="11">
    <source>
        <dbReference type="PROSITE" id="PS51352"/>
    </source>
</evidence>
<keyword evidence="13" id="KW-1185">Reference proteome</keyword>
<evidence type="ECO:0000313" key="12">
    <source>
        <dbReference type="EMBL" id="VDM76260.1"/>
    </source>
</evidence>
<evidence type="ECO:0000256" key="9">
    <source>
        <dbReference type="PIRSR" id="PIRSR000303-1"/>
    </source>
</evidence>
<dbReference type="PROSITE" id="PS51352">
    <property type="entry name" value="THIOREDOXIN_2"/>
    <property type="match status" value="1"/>
</dbReference>
<comment type="subcellular location">
    <subcellularLocation>
        <location evidence="2">Cytoplasm</location>
    </subcellularLocation>
</comment>
<keyword evidence="6 10" id="KW-0575">Peroxidase</keyword>
<comment type="similarity">
    <text evidence="3 10">Belongs to the glutathione peroxidase family.</text>
</comment>
<keyword evidence="7 10" id="KW-0560">Oxidoreductase</keyword>
<dbReference type="Proteomes" id="UP000270094">
    <property type="component" value="Unassembled WGS sequence"/>
</dbReference>
<dbReference type="InterPro" id="IPR036249">
    <property type="entry name" value="Thioredoxin-like_sf"/>
</dbReference>
<dbReference type="OrthoDB" id="446890at2759"/>
<feature type="domain" description="Thioredoxin" evidence="11">
    <location>
        <begin position="16"/>
        <end position="178"/>
    </location>
</feature>
<dbReference type="PRINTS" id="PR01011">
    <property type="entry name" value="GLUTPROXDASE"/>
</dbReference>
<dbReference type="Pfam" id="PF00255">
    <property type="entry name" value="GSHPx"/>
    <property type="match status" value="1"/>
</dbReference>
<evidence type="ECO:0000256" key="8">
    <source>
        <dbReference type="ARBA" id="ARBA00054853"/>
    </source>
</evidence>
<dbReference type="InterPro" id="IPR000889">
    <property type="entry name" value="Glutathione_peroxidase"/>
</dbReference>
<dbReference type="PANTHER" id="PTHR11592">
    <property type="entry name" value="GLUTATHIONE PEROXIDASE"/>
    <property type="match status" value="1"/>
</dbReference>
<evidence type="ECO:0000256" key="4">
    <source>
        <dbReference type="ARBA" id="ARBA00012310"/>
    </source>
</evidence>
<proteinExistence type="inferred from homology"/>
<sequence length="181" mass="20289">MGGKVGKESNNDDDAMSAHKTIYDFTVKDADGKEVSLSKYKGQVVIVVNVASKCGFTNNHYTELKKLQDKYYDQGLRIAAFPCNQFGGQEPSCEVDIMKFVKETFDYEPDLYAKIDVNGANADPFWTFLKTERGGTLIDAIKWNFTKFLVSRKGHVMKRFAPTTSPMSMTADIEALLEESP</sequence>
<feature type="active site" evidence="9">
    <location>
        <position position="54"/>
    </location>
</feature>
<keyword evidence="5" id="KW-0963">Cytoplasm</keyword>
<dbReference type="PANTHER" id="PTHR11592:SF134">
    <property type="entry name" value="PHOSPHOLIPID HYDROPEROXIDE GLUTATHIONE PEROXIDASE"/>
    <property type="match status" value="1"/>
</dbReference>
<dbReference type="InterPro" id="IPR029759">
    <property type="entry name" value="GPX_AS"/>
</dbReference>
<dbReference type="CDD" id="cd00340">
    <property type="entry name" value="GSH_Peroxidase"/>
    <property type="match status" value="1"/>
</dbReference>
<dbReference type="PROSITE" id="PS00460">
    <property type="entry name" value="GLUTATHIONE_PEROXID_1"/>
    <property type="match status" value="1"/>
</dbReference>
<comment type="function">
    <text evidence="8">May constitute a glutathione peroxidase-like protective system against oxidative stresses.</text>
</comment>
<dbReference type="FunFam" id="3.40.30.10:FF:000270">
    <property type="entry name" value="Glutathione peroxidase"/>
    <property type="match status" value="1"/>
</dbReference>
<evidence type="ECO:0000256" key="3">
    <source>
        <dbReference type="ARBA" id="ARBA00006926"/>
    </source>
</evidence>
<evidence type="ECO:0000256" key="6">
    <source>
        <dbReference type="ARBA" id="ARBA00022559"/>
    </source>
</evidence>
<dbReference type="PIRSF" id="PIRSF000303">
    <property type="entry name" value="Glutathion_perox"/>
    <property type="match status" value="1"/>
</dbReference>
<dbReference type="GO" id="GO:0004602">
    <property type="term" value="F:glutathione peroxidase activity"/>
    <property type="evidence" value="ECO:0007669"/>
    <property type="project" value="UniProtKB-EC"/>
</dbReference>
<evidence type="ECO:0000256" key="7">
    <source>
        <dbReference type="ARBA" id="ARBA00023002"/>
    </source>
</evidence>
<comment type="catalytic activity">
    <reaction evidence="1">
        <text>2 glutathione + H2O2 = glutathione disulfide + 2 H2O</text>
        <dbReference type="Rhea" id="RHEA:16833"/>
        <dbReference type="ChEBI" id="CHEBI:15377"/>
        <dbReference type="ChEBI" id="CHEBI:16240"/>
        <dbReference type="ChEBI" id="CHEBI:57925"/>
        <dbReference type="ChEBI" id="CHEBI:58297"/>
        <dbReference type="EC" id="1.11.1.9"/>
    </reaction>
</comment>
<evidence type="ECO:0000256" key="5">
    <source>
        <dbReference type="ARBA" id="ARBA00022490"/>
    </source>
</evidence>
<organism evidence="12 13">
    <name type="scientific">Strongylus vulgaris</name>
    <name type="common">Blood worm</name>
    <dbReference type="NCBI Taxonomy" id="40348"/>
    <lineage>
        <taxon>Eukaryota</taxon>
        <taxon>Metazoa</taxon>
        <taxon>Ecdysozoa</taxon>
        <taxon>Nematoda</taxon>
        <taxon>Chromadorea</taxon>
        <taxon>Rhabditida</taxon>
        <taxon>Rhabditina</taxon>
        <taxon>Rhabditomorpha</taxon>
        <taxon>Strongyloidea</taxon>
        <taxon>Strongylidae</taxon>
        <taxon>Strongylus</taxon>
    </lineage>
</organism>
<name>A0A3P7ISU2_STRVU</name>
<evidence type="ECO:0000256" key="1">
    <source>
        <dbReference type="ARBA" id="ARBA00000217"/>
    </source>
</evidence>
<protein>
    <recommendedName>
        <fullName evidence="4 10">Glutathione peroxidase</fullName>
    </recommendedName>
</protein>
<accession>A0A3P7ISU2</accession>
<evidence type="ECO:0000256" key="10">
    <source>
        <dbReference type="RuleBase" id="RU000499"/>
    </source>
</evidence>
<evidence type="ECO:0000256" key="2">
    <source>
        <dbReference type="ARBA" id="ARBA00004496"/>
    </source>
</evidence>
<dbReference type="AlphaFoldDB" id="A0A3P7ISU2"/>
<dbReference type="GO" id="GO:0005737">
    <property type="term" value="C:cytoplasm"/>
    <property type="evidence" value="ECO:0007669"/>
    <property type="project" value="UniProtKB-SubCell"/>
</dbReference>
<reference evidence="12 13" key="1">
    <citation type="submission" date="2018-11" db="EMBL/GenBank/DDBJ databases">
        <authorList>
            <consortium name="Pathogen Informatics"/>
        </authorList>
    </citation>
    <scope>NUCLEOTIDE SEQUENCE [LARGE SCALE GENOMIC DNA]</scope>
</reference>
<gene>
    <name evidence="12" type="ORF">SVUK_LOCUS11258</name>
</gene>
<dbReference type="Gene3D" id="3.40.30.10">
    <property type="entry name" value="Glutaredoxin"/>
    <property type="match status" value="1"/>
</dbReference>
<dbReference type="PROSITE" id="PS51355">
    <property type="entry name" value="GLUTATHIONE_PEROXID_3"/>
    <property type="match status" value="1"/>
</dbReference>
<dbReference type="GO" id="GO:0006979">
    <property type="term" value="P:response to oxidative stress"/>
    <property type="evidence" value="ECO:0007669"/>
    <property type="project" value="InterPro"/>
</dbReference>